<dbReference type="Proteomes" id="UP000521227">
    <property type="component" value="Unassembled WGS sequence"/>
</dbReference>
<comment type="caution">
    <text evidence="1">The sequence shown here is derived from an EMBL/GenBank/DDBJ whole genome shotgun (WGS) entry which is preliminary data.</text>
</comment>
<protein>
    <submittedName>
        <fullName evidence="1">Uncharacterized protein</fullName>
    </submittedName>
</protein>
<proteinExistence type="predicted"/>
<evidence type="ECO:0000313" key="1">
    <source>
        <dbReference type="EMBL" id="MBB5051650.1"/>
    </source>
</evidence>
<sequence length="257" mass="29402">MNDNIKLDYIPPHDFETVAVMPPPDTSQLLTFRCPKELEGLLPPPIPAAQGLPDWLKTMPQEVSSEIMGGQNDTVKRCPPFVDAMTSGFLIPLICDIKFENGEFTWDNDLPPCGTINFPRSPLGLHDSTQLTGTPFFEPDRFVIKFHNLWTIEAPEGYSLLFTHPVNRFDLPFTTLTGWVDCDNYRDGWIHFPARWRDTNFSGVLPKGTPVAQCFPVKREKWSLQTAVFTEEDTQRTHDLIGLMSRETGVYRRRFRV</sequence>
<gene>
    <name evidence="1" type="ORF">HNQ36_001604</name>
</gene>
<reference evidence="1 2" key="1">
    <citation type="submission" date="2020-08" db="EMBL/GenBank/DDBJ databases">
        <title>Genomic Encyclopedia of Type Strains, Phase IV (KMG-IV): sequencing the most valuable type-strain genomes for metagenomic binning, comparative biology and taxonomic classification.</title>
        <authorList>
            <person name="Goeker M."/>
        </authorList>
    </citation>
    <scope>NUCLEOTIDE SEQUENCE [LARGE SCALE GENOMIC DNA]</scope>
    <source>
        <strain evidence="1 2">DSM 17498</strain>
    </source>
</reference>
<dbReference type="EMBL" id="JACHIJ010000002">
    <property type="protein sequence ID" value="MBB5051650.1"/>
    <property type="molecule type" value="Genomic_DNA"/>
</dbReference>
<organism evidence="1 2">
    <name type="scientific">Afipia massiliensis</name>
    <dbReference type="NCBI Taxonomy" id="211460"/>
    <lineage>
        <taxon>Bacteria</taxon>
        <taxon>Pseudomonadati</taxon>
        <taxon>Pseudomonadota</taxon>
        <taxon>Alphaproteobacteria</taxon>
        <taxon>Hyphomicrobiales</taxon>
        <taxon>Nitrobacteraceae</taxon>
        <taxon>Afipia</taxon>
    </lineage>
</organism>
<evidence type="ECO:0000313" key="2">
    <source>
        <dbReference type="Proteomes" id="UP000521227"/>
    </source>
</evidence>
<dbReference type="AlphaFoldDB" id="A0A840MY14"/>
<accession>A0A840MY14</accession>
<name>A0A840MY14_9BRAD</name>